<keyword evidence="2" id="KW-0812">Transmembrane</keyword>
<keyword evidence="2" id="KW-1133">Transmembrane helix</keyword>
<keyword evidence="4" id="KW-1185">Reference proteome</keyword>
<evidence type="ECO:0000256" key="2">
    <source>
        <dbReference type="SAM" id="Phobius"/>
    </source>
</evidence>
<organism evidence="3 4">
    <name type="scientific">Anopheles farauti</name>
    <dbReference type="NCBI Taxonomy" id="69004"/>
    <lineage>
        <taxon>Eukaryota</taxon>
        <taxon>Metazoa</taxon>
        <taxon>Ecdysozoa</taxon>
        <taxon>Arthropoda</taxon>
        <taxon>Hexapoda</taxon>
        <taxon>Insecta</taxon>
        <taxon>Pterygota</taxon>
        <taxon>Neoptera</taxon>
        <taxon>Endopterygota</taxon>
        <taxon>Diptera</taxon>
        <taxon>Nematocera</taxon>
        <taxon>Culicoidea</taxon>
        <taxon>Culicidae</taxon>
        <taxon>Anophelinae</taxon>
        <taxon>Anopheles</taxon>
    </lineage>
</organism>
<sequence length="240" mass="25793">MVTIRNDIESNGNANRSADNSASVVEGSKNINHLANGSRRSTVADIKPKAFNRKCVGFLTLVVCVGVCFGVGMLFLYSHLVERLNESASEGLLLHDKNGNPVHHSTTAAPATPEPPTVTVSTTKEPTTSTTSMPPTTSTTEVPVSSTTTGKRDEEEFDLDSELNRGAKKIPIIFRDSGMVHTSQPTNDEREQRHREKGSGSPPEVVITPTMNLITPKKRPTKAPEVAHVKCNGGAPWPTA</sequence>
<accession>A0A182Q433</accession>
<name>A0A182Q433_9DIPT</name>
<dbReference type="AlphaFoldDB" id="A0A182Q433"/>
<reference evidence="4" key="1">
    <citation type="submission" date="2014-01" db="EMBL/GenBank/DDBJ databases">
        <title>The Genome Sequence of Anopheles farauti FAR1 (V2).</title>
        <authorList>
            <consortium name="The Broad Institute Genomics Platform"/>
            <person name="Neafsey D.E."/>
            <person name="Besansky N."/>
            <person name="Howell P."/>
            <person name="Walton C."/>
            <person name="Young S.K."/>
            <person name="Zeng Q."/>
            <person name="Gargeya S."/>
            <person name="Fitzgerald M."/>
            <person name="Haas B."/>
            <person name="Abouelleil A."/>
            <person name="Allen A.W."/>
            <person name="Alvarado L."/>
            <person name="Arachchi H.M."/>
            <person name="Berlin A.M."/>
            <person name="Chapman S.B."/>
            <person name="Gainer-Dewar J."/>
            <person name="Goldberg J."/>
            <person name="Griggs A."/>
            <person name="Gujja S."/>
            <person name="Hansen M."/>
            <person name="Howarth C."/>
            <person name="Imamovic A."/>
            <person name="Ireland A."/>
            <person name="Larimer J."/>
            <person name="McCowan C."/>
            <person name="Murphy C."/>
            <person name="Pearson M."/>
            <person name="Poon T.W."/>
            <person name="Priest M."/>
            <person name="Roberts A."/>
            <person name="Saif S."/>
            <person name="Shea T."/>
            <person name="Sisk P."/>
            <person name="Sykes S."/>
            <person name="Wortman J."/>
            <person name="Nusbaum C."/>
            <person name="Birren B."/>
        </authorList>
    </citation>
    <scope>NUCLEOTIDE SEQUENCE [LARGE SCALE GENOMIC DNA]</scope>
    <source>
        <strain evidence="4">FAR1</strain>
    </source>
</reference>
<dbReference type="EMBL" id="AXCN02001907">
    <property type="status" value="NOT_ANNOTATED_CDS"/>
    <property type="molecule type" value="Genomic_DNA"/>
</dbReference>
<reference evidence="3" key="2">
    <citation type="submission" date="2020-05" db="UniProtKB">
        <authorList>
            <consortium name="EnsemblMetazoa"/>
        </authorList>
    </citation>
    <scope>IDENTIFICATION</scope>
    <source>
        <strain evidence="3">FAR1</strain>
    </source>
</reference>
<feature type="region of interest" description="Disordered" evidence="1">
    <location>
        <begin position="95"/>
        <end position="159"/>
    </location>
</feature>
<dbReference type="VEuPathDB" id="VectorBase:AFAF002675"/>
<evidence type="ECO:0000313" key="4">
    <source>
        <dbReference type="Proteomes" id="UP000075886"/>
    </source>
</evidence>
<dbReference type="Proteomes" id="UP000075886">
    <property type="component" value="Unassembled WGS sequence"/>
</dbReference>
<keyword evidence="2" id="KW-0472">Membrane</keyword>
<proteinExistence type="predicted"/>
<protein>
    <submittedName>
        <fullName evidence="3">Uncharacterized protein</fullName>
    </submittedName>
</protein>
<feature type="transmembrane region" description="Helical" evidence="2">
    <location>
        <begin position="56"/>
        <end position="77"/>
    </location>
</feature>
<dbReference type="EnsemblMetazoa" id="AFAF002675-RA">
    <property type="protein sequence ID" value="AFAF002675-PA"/>
    <property type="gene ID" value="AFAF002675"/>
</dbReference>
<feature type="region of interest" description="Disordered" evidence="1">
    <location>
        <begin position="178"/>
        <end position="240"/>
    </location>
</feature>
<evidence type="ECO:0000313" key="3">
    <source>
        <dbReference type="EnsemblMetazoa" id="AFAF002675-PA"/>
    </source>
</evidence>
<feature type="compositionally biased region" description="Polar residues" evidence="1">
    <location>
        <begin position="9"/>
        <end position="25"/>
    </location>
</feature>
<feature type="compositionally biased region" description="Low complexity" evidence="1">
    <location>
        <begin position="105"/>
        <end position="149"/>
    </location>
</feature>
<evidence type="ECO:0000256" key="1">
    <source>
        <dbReference type="SAM" id="MobiDB-lite"/>
    </source>
</evidence>
<feature type="compositionally biased region" description="Basic and acidic residues" evidence="1">
    <location>
        <begin position="187"/>
        <end position="198"/>
    </location>
</feature>
<feature type="region of interest" description="Disordered" evidence="1">
    <location>
        <begin position="1"/>
        <end position="25"/>
    </location>
</feature>